<evidence type="ECO:0000256" key="9">
    <source>
        <dbReference type="RuleBase" id="RU363098"/>
    </source>
</evidence>
<keyword evidence="5" id="KW-0571">Peptide transport</keyword>
<dbReference type="GO" id="GO:0035673">
    <property type="term" value="F:oligopeptide transmembrane transporter activity"/>
    <property type="evidence" value="ECO:0007669"/>
    <property type="project" value="InterPro"/>
</dbReference>
<dbReference type="OrthoDB" id="9986677at2759"/>
<evidence type="ECO:0000256" key="6">
    <source>
        <dbReference type="ARBA" id="ARBA00022927"/>
    </source>
</evidence>
<dbReference type="InterPro" id="IPR004813">
    <property type="entry name" value="OPT"/>
</dbReference>
<evidence type="ECO:0000313" key="11">
    <source>
        <dbReference type="EMBL" id="KAF6135525.1"/>
    </source>
</evidence>
<keyword evidence="6" id="KW-0653">Protein transport</keyword>
<accession>A0A7J7KYS6</accession>
<comment type="caution">
    <text evidence="11">The sequence shown here is derived from an EMBL/GenBank/DDBJ whole genome shotgun (WGS) entry which is preliminary data.</text>
</comment>
<evidence type="ECO:0000256" key="4">
    <source>
        <dbReference type="ARBA" id="ARBA00022692"/>
    </source>
</evidence>
<dbReference type="Pfam" id="PF03169">
    <property type="entry name" value="OPT"/>
    <property type="match status" value="1"/>
</dbReference>
<dbReference type="AlphaFoldDB" id="A0A7J7KYS6"/>
<dbReference type="GO" id="GO:0003723">
    <property type="term" value="F:RNA binding"/>
    <property type="evidence" value="ECO:0007669"/>
    <property type="project" value="UniProtKB-KW"/>
</dbReference>
<comment type="function">
    <text evidence="9">Probably involved in the RNA silencing pathway and required for the generation of small interfering RNAs (siRNAs).</text>
</comment>
<evidence type="ECO:0000256" key="2">
    <source>
        <dbReference type="ARBA" id="ARBA00005484"/>
    </source>
</evidence>
<proteinExistence type="inferred from homology"/>
<feature type="non-terminal residue" evidence="11">
    <location>
        <position position="1"/>
    </location>
</feature>
<dbReference type="GO" id="GO:0016020">
    <property type="term" value="C:membrane"/>
    <property type="evidence" value="ECO:0007669"/>
    <property type="project" value="UniProtKB-SubCell"/>
</dbReference>
<evidence type="ECO:0000256" key="1">
    <source>
        <dbReference type="ARBA" id="ARBA00004141"/>
    </source>
</evidence>
<evidence type="ECO:0000256" key="3">
    <source>
        <dbReference type="ARBA" id="ARBA00022448"/>
    </source>
</evidence>
<keyword evidence="12" id="KW-1185">Reference proteome</keyword>
<keyword evidence="3" id="KW-0813">Transport</keyword>
<evidence type="ECO:0000259" key="10">
    <source>
        <dbReference type="Pfam" id="PF05183"/>
    </source>
</evidence>
<evidence type="ECO:0000256" key="5">
    <source>
        <dbReference type="ARBA" id="ARBA00022856"/>
    </source>
</evidence>
<dbReference type="Proteomes" id="UP000541444">
    <property type="component" value="Unassembled WGS sequence"/>
</dbReference>
<feature type="domain" description="RDRP core" evidence="10">
    <location>
        <begin position="8"/>
        <end position="59"/>
    </location>
</feature>
<keyword evidence="4" id="KW-0812">Transmembrane</keyword>
<keyword evidence="9" id="KW-0548">Nucleotidyltransferase</keyword>
<comment type="subcellular location">
    <subcellularLocation>
        <location evidence="1">Membrane</location>
        <topology evidence="1">Multi-pass membrane protein</topology>
    </subcellularLocation>
</comment>
<keyword evidence="8" id="KW-0472">Membrane</keyword>
<comment type="similarity">
    <text evidence="2">Belongs to the oligopeptide OPT transporter (TC 2.A.67.1) family.</text>
</comment>
<dbReference type="PANTHER" id="PTHR22601">
    <property type="entry name" value="ISP4 LIKE PROTEIN"/>
    <property type="match status" value="1"/>
</dbReference>
<organism evidence="11 12">
    <name type="scientific">Kingdonia uniflora</name>
    <dbReference type="NCBI Taxonomy" id="39325"/>
    <lineage>
        <taxon>Eukaryota</taxon>
        <taxon>Viridiplantae</taxon>
        <taxon>Streptophyta</taxon>
        <taxon>Embryophyta</taxon>
        <taxon>Tracheophyta</taxon>
        <taxon>Spermatophyta</taxon>
        <taxon>Magnoliopsida</taxon>
        <taxon>Ranunculales</taxon>
        <taxon>Circaeasteraceae</taxon>
        <taxon>Kingdonia</taxon>
    </lineage>
</organism>
<keyword evidence="9" id="KW-0696">RNA-directed RNA polymerase</keyword>
<sequence length="459" mass="51615">MLASQNGLSSATIRQWMGDFREIRNVAKHASRLGLSFSSSKETLTINRKEIKVIHDVEIESDMNFVAHELAALVKTKRNGSSTFELAALGSSTFGLYDALGPFGLFTLFILGSFSIRPANEDISSRFIVFTLHQVKSRSLTKSLVNPVFFNGNVMGKPVLLTFGLCQLEFEHRNNGIFLYWHGRLIELIAEATKQISGSQKRENDLYPMEYKVFNADVDNKMASLFSTDILEWAQLLEPIKNHPKRWEAELETVNDALNKDPQEWVREILENLINTEVYKGKASGPIKLFNTTRLKYDTTKVLTPHYNLNIAAYDNYGKLYLSPLFALSIGPGFARFIATLTHVALFHGGDILKQSKMAMKSAKLDIHARLMKKYKDVTQWWFPETNIVKWHASSRAADAEEAEAISVIPDMRAAHSVGLEKVFLLTDCRRLVSAFELGSDDLSWGALALAPDMLGLDS</sequence>
<dbReference type="InterPro" id="IPR004648">
    <property type="entry name" value="Oligpept_transpt"/>
</dbReference>
<evidence type="ECO:0000256" key="8">
    <source>
        <dbReference type="ARBA" id="ARBA00023136"/>
    </source>
</evidence>
<dbReference type="GO" id="GO:0031047">
    <property type="term" value="P:regulatory ncRNA-mediated gene silencing"/>
    <property type="evidence" value="ECO:0007669"/>
    <property type="project" value="UniProtKB-KW"/>
</dbReference>
<gene>
    <name evidence="11" type="ORF">GIB67_015378</name>
</gene>
<dbReference type="EMBL" id="JACGCM010002784">
    <property type="protein sequence ID" value="KAF6135525.1"/>
    <property type="molecule type" value="Genomic_DNA"/>
</dbReference>
<keyword evidence="9" id="KW-0808">Transferase</keyword>
<name>A0A7J7KYS6_9MAGN</name>
<reference evidence="11 12" key="1">
    <citation type="journal article" date="2020" name="IScience">
        <title>Genome Sequencing of the Endangered Kingdonia uniflora (Circaeasteraceae, Ranunculales) Reveals Potential Mechanisms of Evolutionary Specialization.</title>
        <authorList>
            <person name="Sun Y."/>
            <person name="Deng T."/>
            <person name="Zhang A."/>
            <person name="Moore M.J."/>
            <person name="Landis J.B."/>
            <person name="Lin N."/>
            <person name="Zhang H."/>
            <person name="Zhang X."/>
            <person name="Huang J."/>
            <person name="Zhang X."/>
            <person name="Sun H."/>
            <person name="Wang H."/>
        </authorList>
    </citation>
    <scope>NUCLEOTIDE SEQUENCE [LARGE SCALE GENOMIC DNA]</scope>
    <source>
        <strain evidence="11">TB1705</strain>
        <tissue evidence="11">Leaf</tissue>
    </source>
</reference>
<dbReference type="InterPro" id="IPR057596">
    <property type="entry name" value="RDRP_core"/>
</dbReference>
<comment type="similarity">
    <text evidence="9">Belongs to the RdRP family.</text>
</comment>
<evidence type="ECO:0000313" key="12">
    <source>
        <dbReference type="Proteomes" id="UP000541444"/>
    </source>
</evidence>
<dbReference type="EC" id="2.7.7.48" evidence="9"/>
<keyword evidence="9" id="KW-0694">RNA-binding</keyword>
<keyword evidence="7" id="KW-1133">Transmembrane helix</keyword>
<keyword evidence="9" id="KW-0943">RNA-mediated gene silencing</keyword>
<dbReference type="GO" id="GO:0015031">
    <property type="term" value="P:protein transport"/>
    <property type="evidence" value="ECO:0007669"/>
    <property type="project" value="UniProtKB-KW"/>
</dbReference>
<dbReference type="GO" id="GO:0003968">
    <property type="term" value="F:RNA-directed RNA polymerase activity"/>
    <property type="evidence" value="ECO:0007669"/>
    <property type="project" value="UniProtKB-KW"/>
</dbReference>
<comment type="catalytic activity">
    <reaction evidence="9">
        <text>RNA(n) + a ribonucleoside 5'-triphosphate = RNA(n+1) + diphosphate</text>
        <dbReference type="Rhea" id="RHEA:21248"/>
        <dbReference type="Rhea" id="RHEA-COMP:14527"/>
        <dbReference type="Rhea" id="RHEA-COMP:17342"/>
        <dbReference type="ChEBI" id="CHEBI:33019"/>
        <dbReference type="ChEBI" id="CHEBI:61557"/>
        <dbReference type="ChEBI" id="CHEBI:140395"/>
        <dbReference type="EC" id="2.7.7.48"/>
    </reaction>
</comment>
<protein>
    <recommendedName>
        <fullName evidence="9">RNA-dependent RNA polymerase</fullName>
        <ecNumber evidence="9">2.7.7.48</ecNumber>
    </recommendedName>
</protein>
<evidence type="ECO:0000256" key="7">
    <source>
        <dbReference type="ARBA" id="ARBA00022989"/>
    </source>
</evidence>
<dbReference type="Pfam" id="PF05183">
    <property type="entry name" value="RdRP"/>
    <property type="match status" value="1"/>
</dbReference>